<keyword evidence="1" id="KW-0472">Membrane</keyword>
<evidence type="ECO:0000313" key="2">
    <source>
        <dbReference type="EMBL" id="RNA32345.1"/>
    </source>
</evidence>
<organism evidence="2 3">
    <name type="scientific">Brachionus plicatilis</name>
    <name type="common">Marine rotifer</name>
    <name type="synonym">Brachionus muelleri</name>
    <dbReference type="NCBI Taxonomy" id="10195"/>
    <lineage>
        <taxon>Eukaryota</taxon>
        <taxon>Metazoa</taxon>
        <taxon>Spiralia</taxon>
        <taxon>Gnathifera</taxon>
        <taxon>Rotifera</taxon>
        <taxon>Eurotatoria</taxon>
        <taxon>Monogononta</taxon>
        <taxon>Pseudotrocha</taxon>
        <taxon>Ploima</taxon>
        <taxon>Brachionidae</taxon>
        <taxon>Brachionus</taxon>
    </lineage>
</organism>
<proteinExistence type="predicted"/>
<dbReference type="AlphaFoldDB" id="A0A3M7S9N2"/>
<protein>
    <submittedName>
        <fullName evidence="2">Uncharacterized protein</fullName>
    </submittedName>
</protein>
<feature type="transmembrane region" description="Helical" evidence="1">
    <location>
        <begin position="21"/>
        <end position="40"/>
    </location>
</feature>
<name>A0A3M7S9N2_BRAPC</name>
<gene>
    <name evidence="2" type="ORF">BpHYR1_048094</name>
</gene>
<evidence type="ECO:0000256" key="1">
    <source>
        <dbReference type="SAM" id="Phobius"/>
    </source>
</evidence>
<dbReference type="Proteomes" id="UP000276133">
    <property type="component" value="Unassembled WGS sequence"/>
</dbReference>
<keyword evidence="1" id="KW-0812">Transmembrane</keyword>
<dbReference type="EMBL" id="REGN01001815">
    <property type="protein sequence ID" value="RNA32345.1"/>
    <property type="molecule type" value="Genomic_DNA"/>
</dbReference>
<accession>A0A3M7S9N2</accession>
<reference evidence="2 3" key="1">
    <citation type="journal article" date="2018" name="Sci. Rep.">
        <title>Genomic signatures of local adaptation to the degree of environmental predictability in rotifers.</title>
        <authorList>
            <person name="Franch-Gras L."/>
            <person name="Hahn C."/>
            <person name="Garcia-Roger E.M."/>
            <person name="Carmona M.J."/>
            <person name="Serra M."/>
            <person name="Gomez A."/>
        </authorList>
    </citation>
    <scope>NUCLEOTIDE SEQUENCE [LARGE SCALE GENOMIC DNA]</scope>
    <source>
        <strain evidence="2">HYR1</strain>
    </source>
</reference>
<keyword evidence="1" id="KW-1133">Transmembrane helix</keyword>
<sequence length="135" mass="15447">MIALVLFDLIKKLIVEDPLKIPWFFTIALIWSCLIELSLINKDLKKNYPDFYQIALSKFLFQYQSSSQNSVLFLLLLQHTASGFLFIFSESVLRFVLFSATESSSNTIYAFHLFVGPPPDLDESLNISLSSFLLP</sequence>
<evidence type="ECO:0000313" key="3">
    <source>
        <dbReference type="Proteomes" id="UP000276133"/>
    </source>
</evidence>
<feature type="transmembrane region" description="Helical" evidence="1">
    <location>
        <begin position="70"/>
        <end position="88"/>
    </location>
</feature>
<keyword evidence="3" id="KW-1185">Reference proteome</keyword>
<comment type="caution">
    <text evidence="2">The sequence shown here is derived from an EMBL/GenBank/DDBJ whole genome shotgun (WGS) entry which is preliminary data.</text>
</comment>